<feature type="transmembrane region" description="Helical" evidence="1">
    <location>
        <begin position="85"/>
        <end position="102"/>
    </location>
</feature>
<gene>
    <name evidence="4" type="ORF">BJI46_02270</name>
</gene>
<name>A0A1E7RDB1_9GAMM</name>
<evidence type="ECO:0000313" key="5">
    <source>
        <dbReference type="Proteomes" id="UP000185895"/>
    </source>
</evidence>
<dbReference type="AlphaFoldDB" id="A0A1E7RDB1"/>
<dbReference type="InterPro" id="IPR032623">
    <property type="entry name" value="FecR_N"/>
</dbReference>
<keyword evidence="1" id="KW-0472">Membrane</keyword>
<evidence type="ECO:0000259" key="3">
    <source>
        <dbReference type="Pfam" id="PF16220"/>
    </source>
</evidence>
<keyword evidence="5" id="KW-1185">Reference proteome</keyword>
<reference evidence="4 5" key="1">
    <citation type="submission" date="2016-09" db="EMBL/GenBank/DDBJ databases">
        <authorList>
            <person name="Capua I."/>
            <person name="De Benedictis P."/>
            <person name="Joannis T."/>
            <person name="Lombin L.H."/>
            <person name="Cattoli G."/>
        </authorList>
    </citation>
    <scope>NUCLEOTIDE SEQUENCE [LARGE SCALE GENOMIC DNA]</scope>
    <source>
        <strain evidence="4 5">ANC 4671</strain>
    </source>
</reference>
<dbReference type="GO" id="GO:0016989">
    <property type="term" value="F:sigma factor antagonist activity"/>
    <property type="evidence" value="ECO:0007669"/>
    <property type="project" value="TreeGrafter"/>
</dbReference>
<sequence>MKRQKRQKQQILEQASQWLTRLQEGNLSDEEKKQLLNWQNQSPYHQKIWKTALDLHHKLSELPQDVTLPVIHKLRKEQTTSYKKYVWLLAALPVLSAIYYGNEQQQWLADYRSPVGQQTTVHLPDGGKIILNGLSAIDVDYSQQQRTIILRKGEIWIETHPDQLKRPFIVQTKQGSAQALGTQYLVRMEAQQSFVAVNKGAVKITTLNSKQSKILHSHQQTYFSQYTLNTPQNIDMAEIAWTKGFIMVNDLPLQQFIQRLKPYQKGIIHIDPAIASIKISGTYPIHDLDGIYSMLAHTYALDIHDYANHYFIHIKAK</sequence>
<keyword evidence="1" id="KW-1133">Transmembrane helix</keyword>
<keyword evidence="1" id="KW-0812">Transmembrane</keyword>
<accession>A0A1E7RDB1</accession>
<proteinExistence type="predicted"/>
<protein>
    <submittedName>
        <fullName evidence="4">Uncharacterized protein</fullName>
    </submittedName>
</protein>
<dbReference type="Proteomes" id="UP000185895">
    <property type="component" value="Unassembled WGS sequence"/>
</dbReference>
<dbReference type="Gene3D" id="2.60.120.1440">
    <property type="match status" value="1"/>
</dbReference>
<dbReference type="EMBL" id="MKKK01000012">
    <property type="protein sequence ID" value="OEY97266.1"/>
    <property type="molecule type" value="Genomic_DNA"/>
</dbReference>
<dbReference type="STRING" id="1262585.BJI46_02270"/>
<evidence type="ECO:0000259" key="2">
    <source>
        <dbReference type="Pfam" id="PF04773"/>
    </source>
</evidence>
<dbReference type="RefSeq" id="WP_070069413.1">
    <property type="nucleotide sequence ID" value="NZ_MKKK01000012.1"/>
</dbReference>
<feature type="domain" description="FecR N-terminal" evidence="3">
    <location>
        <begin position="13"/>
        <end position="50"/>
    </location>
</feature>
<dbReference type="PANTHER" id="PTHR30273:SF2">
    <property type="entry name" value="PROTEIN FECR"/>
    <property type="match status" value="1"/>
</dbReference>
<dbReference type="Pfam" id="PF04773">
    <property type="entry name" value="FecR"/>
    <property type="match status" value="1"/>
</dbReference>
<dbReference type="InterPro" id="IPR006860">
    <property type="entry name" value="FecR"/>
</dbReference>
<dbReference type="InterPro" id="IPR012373">
    <property type="entry name" value="Ferrdict_sens_TM"/>
</dbReference>
<evidence type="ECO:0000313" key="4">
    <source>
        <dbReference type="EMBL" id="OEY97266.1"/>
    </source>
</evidence>
<comment type="caution">
    <text evidence="4">The sequence shown here is derived from an EMBL/GenBank/DDBJ whole genome shotgun (WGS) entry which is preliminary data.</text>
</comment>
<dbReference type="Pfam" id="PF16220">
    <property type="entry name" value="DUF4880"/>
    <property type="match status" value="1"/>
</dbReference>
<dbReference type="PIRSF" id="PIRSF018266">
    <property type="entry name" value="FecR"/>
    <property type="match status" value="1"/>
</dbReference>
<evidence type="ECO:0000256" key="1">
    <source>
        <dbReference type="SAM" id="Phobius"/>
    </source>
</evidence>
<feature type="domain" description="FecR protein" evidence="2">
    <location>
        <begin position="110"/>
        <end position="203"/>
    </location>
</feature>
<dbReference type="OrthoDB" id="1099576at2"/>
<dbReference type="PANTHER" id="PTHR30273">
    <property type="entry name" value="PERIPLASMIC SIGNAL SENSOR AND SIGMA FACTOR ACTIVATOR FECR-RELATED"/>
    <property type="match status" value="1"/>
</dbReference>
<organism evidence="4 5">
    <name type="scientific">Acinetobacter qingfengensis</name>
    <dbReference type="NCBI Taxonomy" id="1262585"/>
    <lineage>
        <taxon>Bacteria</taxon>
        <taxon>Pseudomonadati</taxon>
        <taxon>Pseudomonadota</taxon>
        <taxon>Gammaproteobacteria</taxon>
        <taxon>Moraxellales</taxon>
        <taxon>Moraxellaceae</taxon>
        <taxon>Acinetobacter</taxon>
    </lineage>
</organism>